<dbReference type="EMBL" id="MN740152">
    <property type="protein sequence ID" value="QHT89811.1"/>
    <property type="molecule type" value="Genomic_DNA"/>
</dbReference>
<name>A0A6C0I9W1_9ZZZZ</name>
<protein>
    <submittedName>
        <fullName evidence="1">Uncharacterized protein</fullName>
    </submittedName>
</protein>
<dbReference type="AlphaFoldDB" id="A0A6C0I9W1"/>
<evidence type="ECO:0000313" key="1">
    <source>
        <dbReference type="EMBL" id="QHT89811.1"/>
    </source>
</evidence>
<sequence>MSDSEGDDNMSDIGPITDSDLQLIEEFDNGIKNAKEALYDKTVRQQNETTDGTNLDGLHAYETSLYHIGNDLLKGVFGLVTTPSEITPPALWRIITAAPLSSDARITLEDKIRRQFMQYPMPRSYTN</sequence>
<reference evidence="1" key="1">
    <citation type="journal article" date="2020" name="Nature">
        <title>Giant virus diversity and host interactions through global metagenomics.</title>
        <authorList>
            <person name="Schulz F."/>
            <person name="Roux S."/>
            <person name="Paez-Espino D."/>
            <person name="Jungbluth S."/>
            <person name="Walsh D.A."/>
            <person name="Denef V.J."/>
            <person name="McMahon K.D."/>
            <person name="Konstantinidis K.T."/>
            <person name="Eloe-Fadrosh E.A."/>
            <person name="Kyrpides N.C."/>
            <person name="Woyke T."/>
        </authorList>
    </citation>
    <scope>NUCLEOTIDE SEQUENCE</scope>
    <source>
        <strain evidence="1">GVMAG-M-3300023184-62</strain>
    </source>
</reference>
<proteinExistence type="predicted"/>
<accession>A0A6C0I9W1</accession>
<organism evidence="1">
    <name type="scientific">viral metagenome</name>
    <dbReference type="NCBI Taxonomy" id="1070528"/>
    <lineage>
        <taxon>unclassified sequences</taxon>
        <taxon>metagenomes</taxon>
        <taxon>organismal metagenomes</taxon>
    </lineage>
</organism>